<dbReference type="InterPro" id="IPR016193">
    <property type="entry name" value="Cytidine_deaminase-like"/>
</dbReference>
<dbReference type="AlphaFoldDB" id="A0A1Y3GCU3"/>
<dbReference type="SUPFAM" id="SSF53927">
    <property type="entry name" value="Cytidine deaminase-like"/>
    <property type="match status" value="1"/>
</dbReference>
<evidence type="ECO:0000259" key="6">
    <source>
        <dbReference type="PROSITE" id="PS51747"/>
    </source>
</evidence>
<evidence type="ECO:0000256" key="1">
    <source>
        <dbReference type="ARBA" id="ARBA00001947"/>
    </source>
</evidence>
<comment type="cofactor">
    <cofactor evidence="1">
        <name>Zn(2+)</name>
        <dbReference type="ChEBI" id="CHEBI:29105"/>
    </cofactor>
</comment>
<organism evidence="7 8">
    <name type="scientific">Methanonatronarchaeum thermophilum</name>
    <dbReference type="NCBI Taxonomy" id="1927129"/>
    <lineage>
        <taxon>Archaea</taxon>
        <taxon>Methanobacteriati</taxon>
        <taxon>Methanobacteriota</taxon>
        <taxon>Methanonatronarchaeia</taxon>
        <taxon>Methanonatronarchaeales</taxon>
        <taxon>Methanonatronarchaeaceae</taxon>
        <taxon>Methanonatronarchaeum</taxon>
    </lineage>
</organism>
<feature type="domain" description="CMP/dCMP-type deaminase" evidence="6">
    <location>
        <begin position="23"/>
        <end position="156"/>
    </location>
</feature>
<dbReference type="GO" id="GO:0004132">
    <property type="term" value="F:dCMP deaminase activity"/>
    <property type="evidence" value="ECO:0007669"/>
    <property type="project" value="TreeGrafter"/>
</dbReference>
<gene>
    <name evidence="7" type="ORF">AMET1_0936</name>
</gene>
<dbReference type="PANTHER" id="PTHR11086">
    <property type="entry name" value="DEOXYCYTIDYLATE DEAMINASE-RELATED"/>
    <property type="match status" value="1"/>
</dbReference>
<dbReference type="Gene3D" id="3.40.140.10">
    <property type="entry name" value="Cytidine Deaminase, domain 2"/>
    <property type="match status" value="1"/>
</dbReference>
<dbReference type="Pfam" id="PF00383">
    <property type="entry name" value="dCMP_cyt_deam_1"/>
    <property type="match status" value="1"/>
</dbReference>
<name>A0A1Y3GCU3_9EURY</name>
<dbReference type="InterPro" id="IPR015517">
    <property type="entry name" value="dCMP_deaminase-rel"/>
</dbReference>
<dbReference type="GO" id="GO:0008270">
    <property type="term" value="F:zinc ion binding"/>
    <property type="evidence" value="ECO:0007669"/>
    <property type="project" value="InterPro"/>
</dbReference>
<evidence type="ECO:0000313" key="8">
    <source>
        <dbReference type="Proteomes" id="UP000195137"/>
    </source>
</evidence>
<dbReference type="PANTHER" id="PTHR11086:SF18">
    <property type="entry name" value="DEOXYCYTIDYLATE DEAMINASE"/>
    <property type="match status" value="1"/>
</dbReference>
<dbReference type="RefSeq" id="WP_086637303.1">
    <property type="nucleotide sequence ID" value="NZ_MRZU01000003.1"/>
</dbReference>
<comment type="caution">
    <text evidence="7">The sequence shown here is derived from an EMBL/GenBank/DDBJ whole genome shotgun (WGS) entry which is preliminary data.</text>
</comment>
<reference evidence="7 8" key="1">
    <citation type="submission" date="2016-12" db="EMBL/GenBank/DDBJ databases">
        <title>Discovery of methanogenic haloarchaea.</title>
        <authorList>
            <person name="Sorokin D.Y."/>
            <person name="Makarova K.S."/>
            <person name="Abbas B."/>
            <person name="Ferrer M."/>
            <person name="Golyshin P.N."/>
        </authorList>
    </citation>
    <scope>NUCLEOTIDE SEQUENCE [LARGE SCALE GENOMIC DNA]</scope>
    <source>
        <strain evidence="7">AMET1</strain>
    </source>
</reference>
<keyword evidence="4" id="KW-0378">Hydrolase</keyword>
<evidence type="ECO:0000256" key="2">
    <source>
        <dbReference type="ARBA" id="ARBA00006576"/>
    </source>
</evidence>
<evidence type="ECO:0000256" key="3">
    <source>
        <dbReference type="ARBA" id="ARBA00022723"/>
    </source>
</evidence>
<evidence type="ECO:0000256" key="4">
    <source>
        <dbReference type="ARBA" id="ARBA00022801"/>
    </source>
</evidence>
<keyword evidence="8" id="KW-1185">Reference proteome</keyword>
<dbReference type="GO" id="GO:0005737">
    <property type="term" value="C:cytoplasm"/>
    <property type="evidence" value="ECO:0007669"/>
    <property type="project" value="TreeGrafter"/>
</dbReference>
<dbReference type="PROSITE" id="PS00903">
    <property type="entry name" value="CYT_DCMP_DEAMINASES_1"/>
    <property type="match status" value="1"/>
</dbReference>
<dbReference type="InterPro" id="IPR016192">
    <property type="entry name" value="APOBEC/CMP_deaminase_Zn-bd"/>
</dbReference>
<dbReference type="InterPro" id="IPR002125">
    <property type="entry name" value="CMP_dCMP_dom"/>
</dbReference>
<keyword evidence="3" id="KW-0479">Metal-binding</keyword>
<dbReference type="EMBL" id="MRZU01000003">
    <property type="protein sequence ID" value="OUJ19282.1"/>
    <property type="molecule type" value="Genomic_DNA"/>
</dbReference>
<comment type="similarity">
    <text evidence="2">Belongs to the cytidine and deoxycytidylate deaminase family.</text>
</comment>
<sequence length="165" mass="18470">MSYCCGVIFCVDGGVFLGDLRQSLDENWMEVARVVAKRSTCTRRKHGAVIVKNKEIVSTGYNGAPRGWEHCTSTGCNREELEIPSGQRYELCRGVHAEMNAVVQGEKQLMEGATIYVTGYPCRICEKLIVNAQIGEIKYLDDGVIRSLDVDKLEEEENQYGEVEI</sequence>
<keyword evidence="5" id="KW-0862">Zinc</keyword>
<dbReference type="InterPro" id="IPR035105">
    <property type="entry name" value="Deoxycytidylate_deaminase_dom"/>
</dbReference>
<accession>A0A1Y3GCU3</accession>
<proteinExistence type="inferred from homology"/>
<dbReference type="Proteomes" id="UP000195137">
    <property type="component" value="Unassembled WGS sequence"/>
</dbReference>
<evidence type="ECO:0000256" key="5">
    <source>
        <dbReference type="ARBA" id="ARBA00022833"/>
    </source>
</evidence>
<protein>
    <submittedName>
        <fullName evidence="7">Deoxycytidylate deaminase</fullName>
    </submittedName>
</protein>
<dbReference type="OrthoDB" id="7284at2157"/>
<dbReference type="PROSITE" id="PS51747">
    <property type="entry name" value="CYT_DCMP_DEAMINASES_2"/>
    <property type="match status" value="1"/>
</dbReference>
<evidence type="ECO:0000313" key="7">
    <source>
        <dbReference type="EMBL" id="OUJ19282.1"/>
    </source>
</evidence>
<dbReference type="CDD" id="cd01286">
    <property type="entry name" value="deoxycytidylate_deaminase"/>
    <property type="match status" value="1"/>
</dbReference>